<accession>A0A0H5QY98</accession>
<protein>
    <submittedName>
        <fullName evidence="1">Uncharacterized protein</fullName>
    </submittedName>
</protein>
<sequence length="134" mass="15676">MEKNSSLGNRPFNEEDPFIEIVVNINRISHINIVKSKSILVPPQVWYLYPGKQVSFTGDSLKNRSLRNIIIVEEETIFSDRVFCLSLALENEISWCAVKVEVSIVMASSRQICRRFKEKEMEEWKRKRKGEDEI</sequence>
<dbReference type="AlphaFoldDB" id="A0A0H5QY98"/>
<dbReference type="EMBL" id="HACM01000117">
    <property type="protein sequence ID" value="CRZ00559.1"/>
    <property type="molecule type" value="Transcribed_RNA"/>
</dbReference>
<organism evidence="1">
    <name type="scientific">Spongospora subterranea</name>
    <dbReference type="NCBI Taxonomy" id="70186"/>
    <lineage>
        <taxon>Eukaryota</taxon>
        <taxon>Sar</taxon>
        <taxon>Rhizaria</taxon>
        <taxon>Endomyxa</taxon>
        <taxon>Phytomyxea</taxon>
        <taxon>Plasmodiophorida</taxon>
        <taxon>Plasmodiophoridae</taxon>
        <taxon>Spongospora</taxon>
    </lineage>
</organism>
<reference evidence="1" key="1">
    <citation type="submission" date="2015-04" db="EMBL/GenBank/DDBJ databases">
        <title>The genome sequence of the plant pathogenic Rhizarian Plasmodiophora brassicae reveals insights in its biotrophic life cycle and the origin of chitin synthesis.</title>
        <authorList>
            <person name="Schwelm A."/>
            <person name="Fogelqvist J."/>
            <person name="Knaust A."/>
            <person name="Julke S."/>
            <person name="Lilja T."/>
            <person name="Dhandapani V."/>
            <person name="Bonilla-Rosso G."/>
            <person name="Karlsson M."/>
            <person name="Shevchenko A."/>
            <person name="Choi S.R."/>
            <person name="Kim H.G."/>
            <person name="Park J.Y."/>
            <person name="Lim Y.P."/>
            <person name="Ludwig-Muller J."/>
            <person name="Dixelius C."/>
        </authorList>
    </citation>
    <scope>NUCLEOTIDE SEQUENCE</scope>
    <source>
        <tissue evidence="1">Potato root galls</tissue>
    </source>
</reference>
<proteinExistence type="predicted"/>
<evidence type="ECO:0000313" key="1">
    <source>
        <dbReference type="EMBL" id="CRZ00559.1"/>
    </source>
</evidence>
<name>A0A0H5QY98_9EUKA</name>